<dbReference type="Pfam" id="PF12833">
    <property type="entry name" value="HTH_18"/>
    <property type="match status" value="1"/>
</dbReference>
<dbReference type="InterPro" id="IPR003313">
    <property type="entry name" value="AraC-bd"/>
</dbReference>
<dbReference type="SUPFAM" id="SSF51215">
    <property type="entry name" value="Regulatory protein AraC"/>
    <property type="match status" value="1"/>
</dbReference>
<keyword evidence="3" id="KW-0804">Transcription</keyword>
<feature type="domain" description="HTH araC/xylS-type" evidence="4">
    <location>
        <begin position="188"/>
        <end position="287"/>
    </location>
</feature>
<name>A0A7Z2ZNW2_9BACL</name>
<evidence type="ECO:0000313" key="6">
    <source>
        <dbReference type="Proteomes" id="UP000502248"/>
    </source>
</evidence>
<dbReference type="EMBL" id="CP051680">
    <property type="protein sequence ID" value="QJD86856.1"/>
    <property type="molecule type" value="Genomic_DNA"/>
</dbReference>
<dbReference type="GO" id="GO:0043565">
    <property type="term" value="F:sequence-specific DNA binding"/>
    <property type="evidence" value="ECO:0007669"/>
    <property type="project" value="InterPro"/>
</dbReference>
<evidence type="ECO:0000259" key="4">
    <source>
        <dbReference type="PROSITE" id="PS01124"/>
    </source>
</evidence>
<dbReference type="SUPFAM" id="SSF46689">
    <property type="entry name" value="Homeodomain-like"/>
    <property type="match status" value="2"/>
</dbReference>
<dbReference type="PANTHER" id="PTHR43280:SF2">
    <property type="entry name" value="HTH-TYPE TRANSCRIPTIONAL REGULATOR EXSA"/>
    <property type="match status" value="1"/>
</dbReference>
<evidence type="ECO:0000313" key="5">
    <source>
        <dbReference type="EMBL" id="QJD86856.1"/>
    </source>
</evidence>
<dbReference type="Pfam" id="PF02311">
    <property type="entry name" value="AraC_binding"/>
    <property type="match status" value="1"/>
</dbReference>
<dbReference type="InterPro" id="IPR014710">
    <property type="entry name" value="RmlC-like_jellyroll"/>
</dbReference>
<dbReference type="InterPro" id="IPR009057">
    <property type="entry name" value="Homeodomain-like_sf"/>
</dbReference>
<gene>
    <name evidence="5" type="ORF">HH215_29240</name>
</gene>
<sequence length="306" mass="35304">MVESWMNGISPLVRAARIMKSSSLTGEWMDHDHVFTYIEQGEAEFFLSGVKYEAREGDILLMHPFMSHIIRSTSSVPLIQYIFHFDLYYDEERSLLKYTNATKRMRKKVVDREMKLVSIIPISHLQLADRIDLKKRFLLLHKEFLDKRPGGSLMMKAICLELLHVFLRNQADRKDEEGKMTKGWAIIERAINYIHDRFSDPQLNNASISEHAGVSTNHLSHLFKKRLGISIHKYVTHIRIEQAKKRIVGGELTLTEVADEVGFSSIHLFSRSFKAAVGIMPSKFTAMQSAFGAKELKQHLDSQDRE</sequence>
<dbReference type="PROSITE" id="PS01124">
    <property type="entry name" value="HTH_ARAC_FAMILY_2"/>
    <property type="match status" value="1"/>
</dbReference>
<dbReference type="SMART" id="SM00342">
    <property type="entry name" value="HTH_ARAC"/>
    <property type="match status" value="1"/>
</dbReference>
<dbReference type="AlphaFoldDB" id="A0A7Z2ZNW2"/>
<reference evidence="5 6" key="1">
    <citation type="submission" date="2020-04" db="EMBL/GenBank/DDBJ databases">
        <title>Genome sequencing of novel species.</title>
        <authorList>
            <person name="Heo J."/>
            <person name="Kim S.-J."/>
            <person name="Kim J.-S."/>
            <person name="Hong S.-B."/>
            <person name="Kwon S.-W."/>
        </authorList>
    </citation>
    <scope>NUCLEOTIDE SEQUENCE [LARGE SCALE GENOMIC DNA]</scope>
    <source>
        <strain evidence="5 6">MFER-1</strain>
    </source>
</reference>
<evidence type="ECO:0000256" key="2">
    <source>
        <dbReference type="ARBA" id="ARBA00023125"/>
    </source>
</evidence>
<keyword evidence="6" id="KW-1185">Reference proteome</keyword>
<protein>
    <submittedName>
        <fullName evidence="5">AraC family transcriptional regulator</fullName>
    </submittedName>
</protein>
<dbReference type="KEGG" id="cheb:HH215_29240"/>
<dbReference type="RefSeq" id="WP_169283102.1">
    <property type="nucleotide sequence ID" value="NZ_CP051680.1"/>
</dbReference>
<proteinExistence type="predicted"/>
<dbReference type="GO" id="GO:0003700">
    <property type="term" value="F:DNA-binding transcription factor activity"/>
    <property type="evidence" value="ECO:0007669"/>
    <property type="project" value="InterPro"/>
</dbReference>
<dbReference type="Proteomes" id="UP000502248">
    <property type="component" value="Chromosome"/>
</dbReference>
<evidence type="ECO:0000256" key="3">
    <source>
        <dbReference type="ARBA" id="ARBA00023163"/>
    </source>
</evidence>
<dbReference type="InterPro" id="IPR018060">
    <property type="entry name" value="HTH_AraC"/>
</dbReference>
<dbReference type="Gene3D" id="1.10.10.60">
    <property type="entry name" value="Homeodomain-like"/>
    <property type="match status" value="2"/>
</dbReference>
<dbReference type="Gene3D" id="2.60.120.10">
    <property type="entry name" value="Jelly Rolls"/>
    <property type="match status" value="1"/>
</dbReference>
<organism evidence="5 6">
    <name type="scientific">Cohnella herbarum</name>
    <dbReference type="NCBI Taxonomy" id="2728023"/>
    <lineage>
        <taxon>Bacteria</taxon>
        <taxon>Bacillati</taxon>
        <taxon>Bacillota</taxon>
        <taxon>Bacilli</taxon>
        <taxon>Bacillales</taxon>
        <taxon>Paenibacillaceae</taxon>
        <taxon>Cohnella</taxon>
    </lineage>
</organism>
<dbReference type="InterPro" id="IPR037923">
    <property type="entry name" value="HTH-like"/>
</dbReference>
<keyword evidence="1" id="KW-0805">Transcription regulation</keyword>
<dbReference type="PANTHER" id="PTHR43280">
    <property type="entry name" value="ARAC-FAMILY TRANSCRIPTIONAL REGULATOR"/>
    <property type="match status" value="1"/>
</dbReference>
<keyword evidence="2" id="KW-0238">DNA-binding</keyword>
<evidence type="ECO:0000256" key="1">
    <source>
        <dbReference type="ARBA" id="ARBA00023015"/>
    </source>
</evidence>
<accession>A0A7Z2ZNW2</accession>